<accession>A0ABU5DSQ2</accession>
<dbReference type="RefSeq" id="WP_320426720.1">
    <property type="nucleotide sequence ID" value="NZ_JAXCLA010000011.1"/>
</dbReference>
<evidence type="ECO:0000256" key="1">
    <source>
        <dbReference type="SAM" id="SignalP"/>
    </source>
</evidence>
<evidence type="ECO:0000313" key="3">
    <source>
        <dbReference type="Proteomes" id="UP001285263"/>
    </source>
</evidence>
<organism evidence="2 3">
    <name type="scientific">Roseateles agri</name>
    <dbReference type="NCBI Taxonomy" id="3098619"/>
    <lineage>
        <taxon>Bacteria</taxon>
        <taxon>Pseudomonadati</taxon>
        <taxon>Pseudomonadota</taxon>
        <taxon>Betaproteobacteria</taxon>
        <taxon>Burkholderiales</taxon>
        <taxon>Sphaerotilaceae</taxon>
        <taxon>Roseateles</taxon>
    </lineage>
</organism>
<proteinExistence type="predicted"/>
<dbReference type="EMBL" id="JAXCLA010000011">
    <property type="protein sequence ID" value="MDY0748755.1"/>
    <property type="molecule type" value="Genomic_DNA"/>
</dbReference>
<comment type="caution">
    <text evidence="2">The sequence shown here is derived from an EMBL/GenBank/DDBJ whole genome shotgun (WGS) entry which is preliminary data.</text>
</comment>
<reference evidence="2 3" key="1">
    <citation type="submission" date="2023-11" db="EMBL/GenBank/DDBJ databases">
        <title>Paucibacter sp. nov., isolated from fresh soil in Korea.</title>
        <authorList>
            <person name="Le N.T.T."/>
        </authorList>
    </citation>
    <scope>NUCLEOTIDE SEQUENCE [LARGE SCALE GENOMIC DNA]</scope>
    <source>
        <strain evidence="2 3">R3-3</strain>
    </source>
</reference>
<keyword evidence="1" id="KW-0732">Signal</keyword>
<feature type="chain" id="PRO_5046079770" evidence="1">
    <location>
        <begin position="21"/>
        <end position="124"/>
    </location>
</feature>
<feature type="signal peptide" evidence="1">
    <location>
        <begin position="1"/>
        <end position="20"/>
    </location>
</feature>
<dbReference type="Proteomes" id="UP001285263">
    <property type="component" value="Unassembled WGS sequence"/>
</dbReference>
<gene>
    <name evidence="2" type="ORF">SNE35_29925</name>
</gene>
<keyword evidence="3" id="KW-1185">Reference proteome</keyword>
<protein>
    <submittedName>
        <fullName evidence="2">Uncharacterized protein</fullName>
    </submittedName>
</protein>
<evidence type="ECO:0000313" key="2">
    <source>
        <dbReference type="EMBL" id="MDY0748755.1"/>
    </source>
</evidence>
<sequence length="124" mass="13334">MSSKILSRFFLAFLAFVVLAGSARATTYQVSSGPKTSGSGSAFSEEYLISYSAPTGKKIAHHGLTLIGDRRCNAWSTCRVVKATSTFVQYAFSLQGHNEGGFLFINNPNSGQRDSTALLTVEVE</sequence>
<name>A0ABU5DSQ2_9BURK</name>